<dbReference type="SUPFAM" id="SSF47802">
    <property type="entry name" value="DNA polymerase beta, N-terminal domain-like"/>
    <property type="match status" value="1"/>
</dbReference>
<reference evidence="6 7" key="1">
    <citation type="submission" date="2020-08" db="EMBL/GenBank/DDBJ databases">
        <title>Genomic Encyclopedia of Type Strains, Phase IV (KMG-IV): sequencing the most valuable type-strain genomes for metagenomic binning, comparative biology and taxonomic classification.</title>
        <authorList>
            <person name="Goeker M."/>
        </authorList>
    </citation>
    <scope>NUCLEOTIDE SEQUENCE [LARGE SCALE GENOMIC DNA]</scope>
    <source>
        <strain evidence="6 7">DSM 23562</strain>
    </source>
</reference>
<dbReference type="EMBL" id="JACHGW010000001">
    <property type="protein sequence ID" value="MBB6049701.1"/>
    <property type="molecule type" value="Genomic_DNA"/>
</dbReference>
<feature type="domain" description="DNA-directed DNA polymerase X" evidence="5">
    <location>
        <begin position="1"/>
        <end position="280"/>
    </location>
</feature>
<keyword evidence="7" id="KW-1185">Reference proteome</keyword>
<proteinExistence type="predicted"/>
<dbReference type="FunFam" id="3.20.20.140:FF:000047">
    <property type="entry name" value="PHP domain-containing protein"/>
    <property type="match status" value="1"/>
</dbReference>
<dbReference type="InterPro" id="IPR043519">
    <property type="entry name" value="NT_sf"/>
</dbReference>
<evidence type="ECO:0000313" key="7">
    <source>
        <dbReference type="Proteomes" id="UP000520814"/>
    </source>
</evidence>
<protein>
    <submittedName>
        <fullName evidence="6">DNA polymerase (Family 10)</fullName>
    </submittedName>
</protein>
<comment type="caution">
    <text evidence="6">The sequence shown here is derived from an EMBL/GenBank/DDBJ whole genome shotgun (WGS) entry which is preliminary data.</text>
</comment>
<dbReference type="Gene3D" id="1.10.150.20">
    <property type="entry name" value="5' to 3' exonuclease, C-terminal subdomain"/>
    <property type="match status" value="1"/>
</dbReference>
<feature type="domain" description="Polymerase/histidinol phosphatase N-terminal" evidence="4">
    <location>
        <begin position="304"/>
        <end position="385"/>
    </location>
</feature>
<dbReference type="SMART" id="SM00278">
    <property type="entry name" value="HhH1"/>
    <property type="match status" value="3"/>
</dbReference>
<dbReference type="CDD" id="cd07436">
    <property type="entry name" value="PHP_PolX"/>
    <property type="match status" value="1"/>
</dbReference>
<keyword evidence="1" id="KW-0237">DNA synthesis</keyword>
<dbReference type="InterPro" id="IPR047967">
    <property type="entry name" value="PolX_PHP"/>
</dbReference>
<sequence length="537" mass="58657">MTNYEIARRFEAIADILEIQGENPFKVRAYRVAAETIDDLEDDLATIHAHGKLRELPGFGEAIASKTADFLASGTTAIWERIKDSVPTGVVKMASVPGVGPRTAKALWEALEVTSVEALEAACREQRVRAVAGFGAAKETKLLEKIEAWKRLNEKMPRRWALPLAEKLAAELRKIEGVERVEIAGELRRGCESVEKIILCVFAPEFGIELPALPERVECIVVAGKGTYGWGDTELLATGPEAFTQTLTDMTDVDDLEIASDEGLAFAFANVPFIEPELRDWPDVIELAKAGKLPKLITEADFKGQLHEHTTWSDGTASIREMAEAALERGYEYLAITDHSPLLAIANGLSRERVLAQLDEIESLRPEFAARGLAILSGLEVDILKDGTLDMDDDVLAKLDIVVASVHMRYKEDEAAMTQRICTALASPHVDILGHPTGRIMGQREGYPLDIDAVIAAAAKHKKALEINASPERMDLCDEHVKKAKAAGVKIAINCDAHSTKSLGNLSWGLCIARRAGLEASDVLNCWDLATLRGWLG</sequence>
<dbReference type="NCBIfam" id="NF005928">
    <property type="entry name" value="PRK07945.1"/>
    <property type="match status" value="1"/>
</dbReference>
<evidence type="ECO:0000259" key="4">
    <source>
        <dbReference type="SMART" id="SM00481"/>
    </source>
</evidence>
<dbReference type="InterPro" id="IPR003583">
    <property type="entry name" value="Hlx-hairpin-Hlx_DNA-bd_motif"/>
</dbReference>
<dbReference type="Pfam" id="PF14716">
    <property type="entry name" value="HHH_8"/>
    <property type="match status" value="1"/>
</dbReference>
<dbReference type="GO" id="GO:0005829">
    <property type="term" value="C:cytosol"/>
    <property type="evidence" value="ECO:0007669"/>
    <property type="project" value="TreeGrafter"/>
</dbReference>
<dbReference type="InterPro" id="IPR022311">
    <property type="entry name" value="PolX-like"/>
</dbReference>
<dbReference type="GO" id="GO:0042578">
    <property type="term" value="F:phosphoric ester hydrolase activity"/>
    <property type="evidence" value="ECO:0007669"/>
    <property type="project" value="TreeGrafter"/>
</dbReference>
<dbReference type="InterPro" id="IPR002054">
    <property type="entry name" value="DNA-dir_DNA_pol_X"/>
</dbReference>
<evidence type="ECO:0000313" key="6">
    <source>
        <dbReference type="EMBL" id="MBB6049701.1"/>
    </source>
</evidence>
<name>A0A7W9SN65_ARMRO</name>
<dbReference type="Pfam" id="PF02811">
    <property type="entry name" value="PHP"/>
    <property type="match status" value="1"/>
</dbReference>
<evidence type="ECO:0000256" key="2">
    <source>
        <dbReference type="ARBA" id="ARBA00022705"/>
    </source>
</evidence>
<dbReference type="InterPro" id="IPR027421">
    <property type="entry name" value="DNA_pol_lamdba_lyase_dom_sf"/>
</dbReference>
<dbReference type="SMART" id="SM00483">
    <property type="entry name" value="POLXc"/>
    <property type="match status" value="1"/>
</dbReference>
<dbReference type="Pfam" id="PF14520">
    <property type="entry name" value="HHH_5"/>
    <property type="match status" value="1"/>
</dbReference>
<dbReference type="InterPro" id="IPR003141">
    <property type="entry name" value="Pol/His_phosphatase_N"/>
</dbReference>
<dbReference type="GO" id="GO:0003677">
    <property type="term" value="F:DNA binding"/>
    <property type="evidence" value="ECO:0007669"/>
    <property type="project" value="InterPro"/>
</dbReference>
<feature type="domain" description="Helix-hairpin-helix DNA-binding motif class 1" evidence="3">
    <location>
        <begin position="51"/>
        <end position="70"/>
    </location>
</feature>
<evidence type="ECO:0000256" key="1">
    <source>
        <dbReference type="ARBA" id="ARBA00022634"/>
    </source>
</evidence>
<dbReference type="GO" id="GO:0003887">
    <property type="term" value="F:DNA-directed DNA polymerase activity"/>
    <property type="evidence" value="ECO:0007669"/>
    <property type="project" value="InterPro"/>
</dbReference>
<organism evidence="6 7">
    <name type="scientific">Armatimonas rosea</name>
    <dbReference type="NCBI Taxonomy" id="685828"/>
    <lineage>
        <taxon>Bacteria</taxon>
        <taxon>Bacillati</taxon>
        <taxon>Armatimonadota</taxon>
        <taxon>Armatimonadia</taxon>
        <taxon>Armatimonadales</taxon>
        <taxon>Armatimonadaceae</taxon>
        <taxon>Armatimonas</taxon>
    </lineage>
</organism>
<dbReference type="Gene3D" id="3.30.460.10">
    <property type="entry name" value="Beta Polymerase, domain 2"/>
    <property type="match status" value="1"/>
</dbReference>
<dbReference type="SUPFAM" id="SSF89550">
    <property type="entry name" value="PHP domain-like"/>
    <property type="match status" value="1"/>
</dbReference>
<dbReference type="PIRSF" id="PIRSF005047">
    <property type="entry name" value="UCP005047_YshC"/>
    <property type="match status" value="1"/>
</dbReference>
<dbReference type="Gene3D" id="3.20.20.140">
    <property type="entry name" value="Metal-dependent hydrolases"/>
    <property type="match status" value="1"/>
</dbReference>
<keyword evidence="2" id="KW-0235">DNA replication</keyword>
<dbReference type="GO" id="GO:0008270">
    <property type="term" value="F:zinc ion binding"/>
    <property type="evidence" value="ECO:0007669"/>
    <property type="project" value="TreeGrafter"/>
</dbReference>
<dbReference type="SUPFAM" id="SSF81301">
    <property type="entry name" value="Nucleotidyltransferase"/>
    <property type="match status" value="1"/>
</dbReference>
<dbReference type="InterPro" id="IPR050243">
    <property type="entry name" value="PHP_phosphatase"/>
</dbReference>
<dbReference type="PANTHER" id="PTHR36928">
    <property type="entry name" value="PHOSPHATASE YCDX-RELATED"/>
    <property type="match status" value="1"/>
</dbReference>
<dbReference type="SMART" id="SM00481">
    <property type="entry name" value="POLIIIAc"/>
    <property type="match status" value="1"/>
</dbReference>
<dbReference type="PANTHER" id="PTHR36928:SF1">
    <property type="entry name" value="PHOSPHATASE YCDX-RELATED"/>
    <property type="match status" value="1"/>
</dbReference>
<dbReference type="InterPro" id="IPR004013">
    <property type="entry name" value="PHP_dom"/>
</dbReference>
<dbReference type="GO" id="GO:0006281">
    <property type="term" value="P:DNA repair"/>
    <property type="evidence" value="ECO:0007669"/>
    <property type="project" value="InterPro"/>
</dbReference>
<dbReference type="Gene3D" id="1.10.150.110">
    <property type="entry name" value="DNA polymerase beta, N-terminal domain-like"/>
    <property type="match status" value="1"/>
</dbReference>
<feature type="domain" description="Helix-hairpin-helix DNA-binding motif class 1" evidence="3">
    <location>
        <begin position="91"/>
        <end position="110"/>
    </location>
</feature>
<dbReference type="InterPro" id="IPR016195">
    <property type="entry name" value="Pol/histidinol_Pase-like"/>
</dbReference>
<dbReference type="Proteomes" id="UP000520814">
    <property type="component" value="Unassembled WGS sequence"/>
</dbReference>
<feature type="domain" description="Helix-hairpin-helix DNA-binding motif class 1" evidence="3">
    <location>
        <begin position="126"/>
        <end position="145"/>
    </location>
</feature>
<dbReference type="AlphaFoldDB" id="A0A7W9SN65"/>
<accession>A0A7W9SN65</accession>
<dbReference type="RefSeq" id="WP_184193296.1">
    <property type="nucleotide sequence ID" value="NZ_JACHGW010000001.1"/>
</dbReference>
<gene>
    <name evidence="6" type="ORF">HNQ39_001463</name>
</gene>
<evidence type="ECO:0000259" key="3">
    <source>
        <dbReference type="SMART" id="SM00278"/>
    </source>
</evidence>
<evidence type="ECO:0000259" key="5">
    <source>
        <dbReference type="SMART" id="SM00483"/>
    </source>
</evidence>
<dbReference type="InterPro" id="IPR010996">
    <property type="entry name" value="HHH_MUS81"/>
</dbReference>